<dbReference type="OrthoDB" id="3437960at2759"/>
<dbReference type="PROSITE" id="PS00028">
    <property type="entry name" value="ZINC_FINGER_C2H2_1"/>
    <property type="match status" value="6"/>
</dbReference>
<dbReference type="AlphaFoldDB" id="A0A061AY42"/>
<dbReference type="FunFam" id="3.30.160.60:FF:000624">
    <property type="entry name" value="zinc finger protein 697"/>
    <property type="match status" value="1"/>
</dbReference>
<gene>
    <name evidence="8" type="ORF">RHTO0S_07e00892g</name>
</gene>
<dbReference type="SMART" id="SM00355">
    <property type="entry name" value="ZnF_C2H2"/>
    <property type="match status" value="6"/>
</dbReference>
<evidence type="ECO:0000256" key="3">
    <source>
        <dbReference type="ARBA" id="ARBA00022771"/>
    </source>
</evidence>
<dbReference type="GO" id="GO:0000981">
    <property type="term" value="F:DNA-binding transcription factor activity, RNA polymerase II-specific"/>
    <property type="evidence" value="ECO:0007669"/>
    <property type="project" value="UniProtKB-ARBA"/>
</dbReference>
<feature type="compositionally biased region" description="Basic residues" evidence="6">
    <location>
        <begin position="301"/>
        <end position="311"/>
    </location>
</feature>
<feature type="region of interest" description="Disordered" evidence="6">
    <location>
        <begin position="765"/>
        <end position="791"/>
    </location>
</feature>
<feature type="domain" description="C2H2-type" evidence="7">
    <location>
        <begin position="664"/>
        <end position="691"/>
    </location>
</feature>
<dbReference type="GO" id="GO:0000785">
    <property type="term" value="C:chromatin"/>
    <property type="evidence" value="ECO:0007669"/>
    <property type="project" value="TreeGrafter"/>
</dbReference>
<keyword evidence="1" id="KW-0479">Metal-binding</keyword>
<evidence type="ECO:0000256" key="1">
    <source>
        <dbReference type="ARBA" id="ARBA00022723"/>
    </source>
</evidence>
<name>A0A061AY42_RHOTO</name>
<sequence>MASHTPIASTSAIPAGAEDCTDCLQTCPACPPPPTFACCPPTDPSCLPASSTFAHSFSHGSSTFVSPFPAAWNVAEECLDCAAGTSGTGSAAASAAKSHLAWCCDAEECLSPVAGAHATLGSAGPSATAGDGVPWDQMLQLDSAQPSSSSTSISGDDCLQCAALPLVDACCAPSAIHAGCTDPTCLPPPAPVSDDCPTCVESLSLITTNDEERHTAASDGKGKGVLHEQAKNGDEQMGDLDSLLHGLDEQTIQEILNCCCCDTVLHDQPSTFDPTTHLQHQQLPQHIHCADSHEPSQPSHTRSHAHSHRHPVPSALDSAAALDQLLRSTFQPPTPASSSATLSPPNRSATFASPSTVFSCGWRDCALSFVSHDELTMHVLGTHLVSPTDTAPSSSAGASSLARSALLQLVQQAQASGHGGHADALTAALLSVLTSALPASSGSLPPPSGSTGQSALPLQHTHIYAHSHTHLHRHPRPHALHRHPYGAAHAHAVAAKREKQRQLRVGEAPHACQSGAVSPPPSIAVTASREASVSVTPISPPSDVDAAPSTSTPPPLASTSASSPPLHTHACHWRHCTLTFPTTSLLMEHLSTAHVGAGKARYTCEWDGCERSTCLAAFEEGEDPEVLGDGEWERRREEREDKGVFRQRQKVMRHLQMHTGDRPFACDVCGKTFSESLTLAQHMRVHTQERPYVCDHPGCGKSFALASALTIHKRTHSGDRPFVCTHPGCTAAFSESSNLSKHVRTHGSERRYTCAEPGCGKSFARSDQLKRHAKVHERRKRGAKGEVGGAS</sequence>
<feature type="domain" description="C2H2-type" evidence="7">
    <location>
        <begin position="722"/>
        <end position="751"/>
    </location>
</feature>
<evidence type="ECO:0000256" key="6">
    <source>
        <dbReference type="SAM" id="MobiDB-lite"/>
    </source>
</evidence>
<feature type="region of interest" description="Disordered" evidence="6">
    <location>
        <begin position="496"/>
        <end position="563"/>
    </location>
</feature>
<proteinExistence type="predicted"/>
<evidence type="ECO:0000256" key="2">
    <source>
        <dbReference type="ARBA" id="ARBA00022737"/>
    </source>
</evidence>
<accession>A0A061AY42</accession>
<keyword evidence="2" id="KW-0677">Repeat</keyword>
<dbReference type="SUPFAM" id="SSF57667">
    <property type="entry name" value="beta-beta-alpha zinc fingers"/>
    <property type="match status" value="4"/>
</dbReference>
<feature type="compositionally biased region" description="Basic residues" evidence="6">
    <location>
        <begin position="771"/>
        <end position="782"/>
    </location>
</feature>
<dbReference type="Pfam" id="PF00096">
    <property type="entry name" value="zf-C2H2"/>
    <property type="match status" value="4"/>
</dbReference>
<dbReference type="GO" id="GO:0000978">
    <property type="term" value="F:RNA polymerase II cis-regulatory region sequence-specific DNA binding"/>
    <property type="evidence" value="ECO:0007669"/>
    <property type="project" value="TreeGrafter"/>
</dbReference>
<dbReference type="FunFam" id="3.30.160.60:FF:000125">
    <property type="entry name" value="Putative zinc finger protein 143"/>
    <property type="match status" value="2"/>
</dbReference>
<dbReference type="InterPro" id="IPR013087">
    <property type="entry name" value="Znf_C2H2_type"/>
</dbReference>
<organism evidence="8">
    <name type="scientific">Rhodotorula toruloides</name>
    <name type="common">Yeast</name>
    <name type="synonym">Rhodosporidium toruloides</name>
    <dbReference type="NCBI Taxonomy" id="5286"/>
    <lineage>
        <taxon>Eukaryota</taxon>
        <taxon>Fungi</taxon>
        <taxon>Dikarya</taxon>
        <taxon>Basidiomycota</taxon>
        <taxon>Pucciniomycotina</taxon>
        <taxon>Microbotryomycetes</taxon>
        <taxon>Sporidiobolales</taxon>
        <taxon>Sporidiobolaceae</taxon>
        <taxon>Rhodotorula</taxon>
    </lineage>
</organism>
<keyword evidence="3 5" id="KW-0863">Zinc-finger</keyword>
<evidence type="ECO:0000313" key="8">
    <source>
        <dbReference type="EMBL" id="CDR42546.1"/>
    </source>
</evidence>
<dbReference type="PANTHER" id="PTHR14003:SF19">
    <property type="entry name" value="YY2 TRANSCRIPTION FACTOR"/>
    <property type="match status" value="1"/>
</dbReference>
<dbReference type="Gene3D" id="3.30.160.60">
    <property type="entry name" value="Classic Zinc Finger"/>
    <property type="match status" value="6"/>
</dbReference>
<dbReference type="GO" id="GO:0008270">
    <property type="term" value="F:zinc ion binding"/>
    <property type="evidence" value="ECO:0007669"/>
    <property type="project" value="UniProtKB-KW"/>
</dbReference>
<feature type="region of interest" description="Disordered" evidence="6">
    <location>
        <begin position="274"/>
        <end position="312"/>
    </location>
</feature>
<dbReference type="PROSITE" id="PS50157">
    <property type="entry name" value="ZINC_FINGER_C2H2_2"/>
    <property type="match status" value="4"/>
</dbReference>
<feature type="region of interest" description="Disordered" evidence="6">
    <location>
        <begin position="329"/>
        <end position="348"/>
    </location>
</feature>
<evidence type="ECO:0000256" key="5">
    <source>
        <dbReference type="PROSITE-ProRule" id="PRU00042"/>
    </source>
</evidence>
<keyword evidence="4" id="KW-0862">Zinc</keyword>
<dbReference type="PANTHER" id="PTHR14003">
    <property type="entry name" value="TRANSCRIPTIONAL REPRESSOR PROTEIN YY"/>
    <property type="match status" value="1"/>
</dbReference>
<dbReference type="EMBL" id="LK052942">
    <property type="protein sequence ID" value="CDR42546.1"/>
    <property type="molecule type" value="Genomic_DNA"/>
</dbReference>
<feature type="compositionally biased region" description="Low complexity" evidence="6">
    <location>
        <begin position="336"/>
        <end position="345"/>
    </location>
</feature>
<dbReference type="GO" id="GO:0031519">
    <property type="term" value="C:PcG protein complex"/>
    <property type="evidence" value="ECO:0007669"/>
    <property type="project" value="TreeGrafter"/>
</dbReference>
<dbReference type="GO" id="GO:0005667">
    <property type="term" value="C:transcription regulator complex"/>
    <property type="evidence" value="ECO:0007669"/>
    <property type="project" value="TreeGrafter"/>
</dbReference>
<protein>
    <submittedName>
        <fullName evidence="8">RHTO0S07e00892g1_1</fullName>
    </submittedName>
</protein>
<feature type="domain" description="C2H2-type" evidence="7">
    <location>
        <begin position="692"/>
        <end position="721"/>
    </location>
</feature>
<feature type="compositionally biased region" description="Low complexity" evidence="6">
    <location>
        <begin position="274"/>
        <end position="287"/>
    </location>
</feature>
<feature type="domain" description="C2H2-type" evidence="7">
    <location>
        <begin position="752"/>
        <end position="781"/>
    </location>
</feature>
<evidence type="ECO:0000256" key="4">
    <source>
        <dbReference type="ARBA" id="ARBA00022833"/>
    </source>
</evidence>
<dbReference type="FunFam" id="3.30.160.60:FF:000072">
    <property type="entry name" value="zinc finger protein 143 isoform X1"/>
    <property type="match status" value="1"/>
</dbReference>
<evidence type="ECO:0000259" key="7">
    <source>
        <dbReference type="PROSITE" id="PS50157"/>
    </source>
</evidence>
<reference evidence="8" key="1">
    <citation type="journal article" date="2014" name="Genome Announc.">
        <title>Draft genome sequence of Rhodosporidium toruloides CECT1137, an oleaginous yeast of biotechnological interest.</title>
        <authorList>
            <person name="Morin N."/>
            <person name="Calcas X."/>
            <person name="Devillers H."/>
            <person name="Durrens P."/>
            <person name="Sherman D.J."/>
            <person name="Nicaud J.-M."/>
            <person name="Neuveglise C."/>
        </authorList>
    </citation>
    <scope>NUCLEOTIDE SEQUENCE</scope>
    <source>
        <strain evidence="8">CECT1137</strain>
    </source>
</reference>
<dbReference type="InterPro" id="IPR036236">
    <property type="entry name" value="Znf_C2H2_sf"/>
</dbReference>